<dbReference type="InterPro" id="IPR013471">
    <property type="entry name" value="RNase_Z/BN"/>
</dbReference>
<reference evidence="9 10" key="2">
    <citation type="journal article" date="2016" name="Genome Announc.">
        <title>Complete Genome Sequence of Algoriphagus sp. Strain M8-2, Isolated from a Brackish Lake.</title>
        <authorList>
            <person name="Muraguchi Y."/>
            <person name="Kushimoto K."/>
            <person name="Ohtsubo Y."/>
            <person name="Suzuki T."/>
            <person name="Dohra H."/>
            <person name="Kimbara K."/>
            <person name="Shintani M."/>
        </authorList>
    </citation>
    <scope>NUCLEOTIDE SEQUENCE [LARGE SCALE GENOMIC DNA]</scope>
    <source>
        <strain evidence="9 10">M8-2</strain>
    </source>
</reference>
<feature type="binding site" evidence="8">
    <location>
        <position position="64"/>
    </location>
    <ligand>
        <name>Zn(2+)</name>
        <dbReference type="ChEBI" id="CHEBI:29105"/>
        <label>1</label>
        <note>catalytic</note>
    </ligand>
</feature>
<dbReference type="RefSeq" id="WP_067546890.1">
    <property type="nucleotide sequence ID" value="NZ_CP012836.1"/>
</dbReference>
<keyword evidence="4 8" id="KW-0479">Metal-binding</keyword>
<comment type="similarity">
    <text evidence="8">Belongs to the RNase Z family.</text>
</comment>
<dbReference type="OrthoDB" id="9800940at2"/>
<feature type="binding site" evidence="8">
    <location>
        <position position="144"/>
    </location>
    <ligand>
        <name>Zn(2+)</name>
        <dbReference type="ChEBI" id="CHEBI:29105"/>
        <label>1</label>
        <note>catalytic</note>
    </ligand>
</feature>
<dbReference type="NCBIfam" id="NF000801">
    <property type="entry name" value="PRK00055.1-3"/>
    <property type="match status" value="1"/>
</dbReference>
<evidence type="ECO:0000256" key="7">
    <source>
        <dbReference type="ARBA" id="ARBA00022833"/>
    </source>
</evidence>
<dbReference type="Gene3D" id="3.60.15.10">
    <property type="entry name" value="Ribonuclease Z/Hydroxyacylglutathione hydrolase-like"/>
    <property type="match status" value="1"/>
</dbReference>
<evidence type="ECO:0000256" key="1">
    <source>
        <dbReference type="ARBA" id="ARBA00011738"/>
    </source>
</evidence>
<evidence type="ECO:0000313" key="9">
    <source>
        <dbReference type="EMBL" id="AMQ56784.1"/>
    </source>
</evidence>
<dbReference type="PATRIC" id="fig|1727163.4.peg.2117"/>
<reference evidence="10" key="1">
    <citation type="submission" date="2015-09" db="EMBL/GenBank/DDBJ databases">
        <title>Complete sequence of Algoriphagus sp. M8-2.</title>
        <authorList>
            <person name="Shintani M."/>
        </authorList>
    </citation>
    <scope>NUCLEOTIDE SEQUENCE [LARGE SCALE GENOMIC DNA]</scope>
    <source>
        <strain evidence="10">M8-2</strain>
    </source>
</reference>
<dbReference type="GO" id="GO:0008270">
    <property type="term" value="F:zinc ion binding"/>
    <property type="evidence" value="ECO:0007669"/>
    <property type="project" value="UniProtKB-UniRule"/>
</dbReference>
<dbReference type="AlphaFoldDB" id="A0A142ENS9"/>
<dbReference type="PANTHER" id="PTHR46018">
    <property type="entry name" value="ZINC PHOSPHODIESTERASE ELAC PROTEIN 1"/>
    <property type="match status" value="1"/>
</dbReference>
<evidence type="ECO:0000256" key="8">
    <source>
        <dbReference type="HAMAP-Rule" id="MF_01818"/>
    </source>
</evidence>
<keyword evidence="2 8" id="KW-0819">tRNA processing</keyword>
<dbReference type="STRING" id="1727163.AO498_10130"/>
<evidence type="ECO:0000256" key="4">
    <source>
        <dbReference type="ARBA" id="ARBA00022723"/>
    </source>
</evidence>
<feature type="active site" description="Proton acceptor" evidence="8">
    <location>
        <position position="68"/>
    </location>
</feature>
<feature type="binding site" evidence="8">
    <location>
        <position position="66"/>
    </location>
    <ligand>
        <name>Zn(2+)</name>
        <dbReference type="ChEBI" id="CHEBI:29105"/>
        <label>1</label>
        <note>catalytic</note>
    </ligand>
</feature>
<evidence type="ECO:0000313" key="10">
    <source>
        <dbReference type="Proteomes" id="UP000073816"/>
    </source>
</evidence>
<comment type="catalytic activity">
    <reaction evidence="8">
        <text>Endonucleolytic cleavage of RNA, removing extra 3' nucleotides from tRNA precursor, generating 3' termini of tRNAs. A 3'-hydroxy group is left at the tRNA terminus and a 5'-phosphoryl group is left at the trailer molecule.</text>
        <dbReference type="EC" id="3.1.26.11"/>
    </reaction>
</comment>
<dbReference type="Proteomes" id="UP000073816">
    <property type="component" value="Chromosome"/>
</dbReference>
<evidence type="ECO:0000256" key="3">
    <source>
        <dbReference type="ARBA" id="ARBA00022722"/>
    </source>
</evidence>
<dbReference type="KEGG" id="alm:AO498_10130"/>
<dbReference type="InterPro" id="IPR036866">
    <property type="entry name" value="RibonucZ/Hydroxyglut_hydro"/>
</dbReference>
<feature type="binding site" evidence="8">
    <location>
        <position position="214"/>
    </location>
    <ligand>
        <name>Zn(2+)</name>
        <dbReference type="ChEBI" id="CHEBI:29105"/>
        <label>1</label>
        <note>catalytic</note>
    </ligand>
</feature>
<feature type="binding site" evidence="8">
    <location>
        <position position="68"/>
    </location>
    <ligand>
        <name>Zn(2+)</name>
        <dbReference type="ChEBI" id="CHEBI:29105"/>
        <label>2</label>
        <note>catalytic</note>
    </ligand>
</feature>
<dbReference type="HAMAP" id="MF_01818">
    <property type="entry name" value="RNase_Z_BN"/>
    <property type="match status" value="1"/>
</dbReference>
<dbReference type="EC" id="3.1.26.11" evidence="8"/>
<keyword evidence="10" id="KW-1185">Reference proteome</keyword>
<keyword evidence="6 8" id="KW-0378">Hydrolase</keyword>
<evidence type="ECO:0000256" key="2">
    <source>
        <dbReference type="ARBA" id="ARBA00022694"/>
    </source>
</evidence>
<dbReference type="CDD" id="cd07717">
    <property type="entry name" value="RNaseZ_ZiPD-like_MBL-fold"/>
    <property type="match status" value="1"/>
</dbReference>
<dbReference type="SUPFAM" id="SSF56281">
    <property type="entry name" value="Metallo-hydrolase/oxidoreductase"/>
    <property type="match status" value="1"/>
</dbReference>
<evidence type="ECO:0000256" key="5">
    <source>
        <dbReference type="ARBA" id="ARBA00022759"/>
    </source>
</evidence>
<proteinExistence type="inferred from homology"/>
<accession>A0A142ENS9</accession>
<comment type="cofactor">
    <cofactor evidence="8">
        <name>Zn(2+)</name>
        <dbReference type="ChEBI" id="CHEBI:29105"/>
    </cofactor>
    <text evidence="8">Binds 2 Zn(2+) ions.</text>
</comment>
<comment type="function">
    <text evidence="8">Zinc phosphodiesterase, which displays some tRNA 3'-processing endonuclease activity. Probably involved in tRNA maturation, by removing a 3'-trailer from precursor tRNA.</text>
</comment>
<evidence type="ECO:0000256" key="6">
    <source>
        <dbReference type="ARBA" id="ARBA00022801"/>
    </source>
</evidence>
<keyword evidence="7 8" id="KW-0862">Zinc</keyword>
<feature type="binding site" evidence="8">
    <location>
        <position position="272"/>
    </location>
    <ligand>
        <name>Zn(2+)</name>
        <dbReference type="ChEBI" id="CHEBI:29105"/>
        <label>2</label>
        <note>catalytic</note>
    </ligand>
</feature>
<dbReference type="EMBL" id="CP012836">
    <property type="protein sequence ID" value="AMQ56784.1"/>
    <property type="molecule type" value="Genomic_DNA"/>
</dbReference>
<gene>
    <name evidence="8" type="primary">rnz</name>
    <name evidence="9" type="ORF">AO498_10130</name>
</gene>
<sequence>MIPEFEVTILGNTSSIPVHGRNHTAQVVRFGQEFFLLDCGEATQIQMRRFKVKSSKINKIFISHLHGDHYLGLMGVLSSFNLAKRTAPLTIYGPQGLDEIITTQLRWSHIQLHYPLTFFPTNPVASQILWESPFLEISSFPLYHRIPTTGFLIKEKKRLRSLIKEKLEGHSIPIEAIHSMRNGQDFTDSNGKTYLMEEFCHPQPSLRSYAFCSDTRFEPLVAQAVLGVDLLYHESTFLEEDRHRTLTTFHCTARQAAEIAMLGNVKKLLLGHFSSRYAHLEKMQEEAQTIFPNSYLSEEGQTYPIPSSDERTTA</sequence>
<name>A0A142ENS9_9BACT</name>
<organism evidence="9 10">
    <name type="scientific">Algoriphagus sanaruensis</name>
    <dbReference type="NCBI Taxonomy" id="1727163"/>
    <lineage>
        <taxon>Bacteria</taxon>
        <taxon>Pseudomonadati</taxon>
        <taxon>Bacteroidota</taxon>
        <taxon>Cytophagia</taxon>
        <taxon>Cytophagales</taxon>
        <taxon>Cyclobacteriaceae</taxon>
        <taxon>Algoriphagus</taxon>
    </lineage>
</organism>
<keyword evidence="3 8" id="KW-0540">Nuclease</keyword>
<feature type="binding site" evidence="8">
    <location>
        <position position="214"/>
    </location>
    <ligand>
        <name>Zn(2+)</name>
        <dbReference type="ChEBI" id="CHEBI:29105"/>
        <label>2</label>
        <note>catalytic</note>
    </ligand>
</feature>
<dbReference type="GO" id="GO:0042781">
    <property type="term" value="F:3'-tRNA processing endoribonuclease activity"/>
    <property type="evidence" value="ECO:0007669"/>
    <property type="project" value="UniProtKB-UniRule"/>
</dbReference>
<feature type="binding site" evidence="8">
    <location>
        <position position="69"/>
    </location>
    <ligand>
        <name>Zn(2+)</name>
        <dbReference type="ChEBI" id="CHEBI:29105"/>
        <label>2</label>
        <note>catalytic</note>
    </ligand>
</feature>
<protein>
    <recommendedName>
        <fullName evidence="8">Ribonuclease Z</fullName>
        <shortName evidence="8">RNase Z</shortName>
        <ecNumber evidence="8">3.1.26.11</ecNumber>
    </recommendedName>
    <alternativeName>
        <fullName evidence="8">tRNA 3 endonuclease</fullName>
    </alternativeName>
    <alternativeName>
        <fullName evidence="8">tRNase Z</fullName>
    </alternativeName>
</protein>
<dbReference type="Pfam" id="PF23023">
    <property type="entry name" value="Anti-Pycsar_Apyc1"/>
    <property type="match status" value="1"/>
</dbReference>
<dbReference type="PANTHER" id="PTHR46018:SF2">
    <property type="entry name" value="ZINC PHOSPHODIESTERASE ELAC PROTEIN 1"/>
    <property type="match status" value="1"/>
</dbReference>
<keyword evidence="5 8" id="KW-0255">Endonuclease</keyword>
<comment type="subunit">
    <text evidence="1 8">Homodimer.</text>
</comment>